<dbReference type="GO" id="GO:0009072">
    <property type="term" value="P:aromatic amino acid metabolic process"/>
    <property type="evidence" value="ECO:0007669"/>
    <property type="project" value="InterPro"/>
</dbReference>
<reference evidence="8 9" key="1">
    <citation type="journal article" date="2012" name="J. Bacteriol.">
        <title>Genome Sequence of Nitratireductor pacificus Type Strain pht-3B.</title>
        <authorList>
            <person name="Lai Q."/>
            <person name="Li G."/>
            <person name="Shao Z."/>
        </authorList>
    </citation>
    <scope>NUCLEOTIDE SEQUENCE [LARGE SCALE GENOMIC DNA]</scope>
    <source>
        <strain evidence="9">pht-3B</strain>
    </source>
</reference>
<dbReference type="RefSeq" id="WP_008598185.1">
    <property type="nucleotide sequence ID" value="NZ_AMRM01000020.1"/>
</dbReference>
<dbReference type="Proteomes" id="UP000006786">
    <property type="component" value="Unassembled WGS sequence"/>
</dbReference>
<evidence type="ECO:0000256" key="3">
    <source>
        <dbReference type="ARBA" id="ARBA00011881"/>
    </source>
</evidence>
<feature type="modified residue" description="N6-(pyridoxal phosphate)lysine" evidence="6">
    <location>
        <position position="259"/>
    </location>
</feature>
<name>K2N0F4_9HYPH</name>
<dbReference type="InterPro" id="IPR001597">
    <property type="entry name" value="ArAA_b-elim_lyase/Thr_aldolase"/>
</dbReference>
<dbReference type="STRING" id="391937.NA2_16477"/>
<evidence type="ECO:0000256" key="5">
    <source>
        <dbReference type="ARBA" id="ARBA00023239"/>
    </source>
</evidence>
<comment type="subunit">
    <text evidence="3">Homotetramer.</text>
</comment>
<dbReference type="Pfam" id="PF01212">
    <property type="entry name" value="Beta_elim_lyase"/>
    <property type="match status" value="1"/>
</dbReference>
<dbReference type="PANTHER" id="PTHR32325:SF4">
    <property type="entry name" value="TRYPTOPHANASE"/>
    <property type="match status" value="1"/>
</dbReference>
<sequence>MDHAYLPEPWRIKAVEPMSRPAPATLHASLRKAGFNTCLLHSRDVYIDLFTDSGTNAMSAAQWAAMMVGDEAYAGATSFYRFHDTIRGYYGYEHIIPVHQGRAAENIISQCLVWPGSNLPGNMYFPSTRIHQELNGGTFHDAIIDEGHDPSSAHPFKGNFDIGKLRDLIKRLGAATIPYVCVGATVNMAGGQPISMANLAAVRELANEHGIMVVLDAARAIENAWFIKTREEEWRDRSIAEILLAMCDLTDAATMSAKKDSFANIGGWLGVRSAELAEQARSKVLLYEGLHTYGGMAGRDMEAIAQGIEESVQEDSIRARVEQVAYLGNRLIAADVPVVMPIGGHAVYLDAAATLSHVPREEFPAQTLAAAIYERSGVRGVERGAISAGRHPETGANRMPKLELVRFAIPRRVYTRSHMDFVADSIIDVHRSRHRILRGLRFVHEPKHLRFFQARFEPMQGSELFADE</sequence>
<evidence type="ECO:0000313" key="8">
    <source>
        <dbReference type="EMBL" id="EKF17673.1"/>
    </source>
</evidence>
<evidence type="ECO:0000256" key="6">
    <source>
        <dbReference type="PIRSR" id="PIRSR611166-50"/>
    </source>
</evidence>
<comment type="similarity">
    <text evidence="2">Belongs to the beta-eliminating lyase family.</text>
</comment>
<dbReference type="PANTHER" id="PTHR32325">
    <property type="entry name" value="BETA-ELIMINATING LYASE-LIKE PROTEIN-RELATED"/>
    <property type="match status" value="1"/>
</dbReference>
<organism evidence="8 9">
    <name type="scientific">Nitratireductor pacificus pht-3B</name>
    <dbReference type="NCBI Taxonomy" id="391937"/>
    <lineage>
        <taxon>Bacteria</taxon>
        <taxon>Pseudomonadati</taxon>
        <taxon>Pseudomonadota</taxon>
        <taxon>Alphaproteobacteria</taxon>
        <taxon>Hyphomicrobiales</taxon>
        <taxon>Phyllobacteriaceae</taxon>
        <taxon>Nitratireductor</taxon>
    </lineage>
</organism>
<dbReference type="InterPro" id="IPR015422">
    <property type="entry name" value="PyrdxlP-dep_Trfase_small"/>
</dbReference>
<evidence type="ECO:0000256" key="1">
    <source>
        <dbReference type="ARBA" id="ARBA00001933"/>
    </source>
</evidence>
<gene>
    <name evidence="8" type="ORF">NA2_16477</name>
</gene>
<dbReference type="NCBIfam" id="NF009709">
    <property type="entry name" value="PRK13238.1"/>
    <property type="match status" value="1"/>
</dbReference>
<accession>K2N0F4</accession>
<evidence type="ECO:0000313" key="9">
    <source>
        <dbReference type="Proteomes" id="UP000006786"/>
    </source>
</evidence>
<dbReference type="Gene3D" id="3.90.1150.10">
    <property type="entry name" value="Aspartate Aminotransferase, domain 1"/>
    <property type="match status" value="1"/>
</dbReference>
<dbReference type="PATRIC" id="fig|391937.3.peg.3384"/>
<evidence type="ECO:0000259" key="7">
    <source>
        <dbReference type="Pfam" id="PF01212"/>
    </source>
</evidence>
<evidence type="ECO:0000256" key="4">
    <source>
        <dbReference type="ARBA" id="ARBA00022898"/>
    </source>
</evidence>
<dbReference type="InterPro" id="IPR015424">
    <property type="entry name" value="PyrdxlP-dep_Trfase"/>
</dbReference>
<dbReference type="InterPro" id="IPR015421">
    <property type="entry name" value="PyrdxlP-dep_Trfase_major"/>
</dbReference>
<comment type="cofactor">
    <cofactor evidence="1 6">
        <name>pyridoxal 5'-phosphate</name>
        <dbReference type="ChEBI" id="CHEBI:597326"/>
    </cofactor>
</comment>
<dbReference type="EMBL" id="AMRM01000020">
    <property type="protein sequence ID" value="EKF17673.1"/>
    <property type="molecule type" value="Genomic_DNA"/>
</dbReference>
<evidence type="ECO:0000256" key="2">
    <source>
        <dbReference type="ARBA" id="ARBA00009721"/>
    </source>
</evidence>
<keyword evidence="5 8" id="KW-0456">Lyase</keyword>
<comment type="caution">
    <text evidence="8">The sequence shown here is derived from an EMBL/GenBank/DDBJ whole genome shotgun (WGS) entry which is preliminary data.</text>
</comment>
<dbReference type="SUPFAM" id="SSF53383">
    <property type="entry name" value="PLP-dependent transferases"/>
    <property type="match status" value="1"/>
</dbReference>
<proteinExistence type="inferred from homology"/>
<dbReference type="GO" id="GO:0050371">
    <property type="term" value="F:tyrosine phenol-lyase activity"/>
    <property type="evidence" value="ECO:0007669"/>
    <property type="project" value="UniProtKB-EC"/>
</dbReference>
<keyword evidence="9" id="KW-1185">Reference proteome</keyword>
<keyword evidence="4 6" id="KW-0663">Pyridoxal phosphate</keyword>
<protein>
    <submittedName>
        <fullName evidence="8">Tyrosine phenol-lyase</fullName>
        <ecNumber evidence="8">4.1.99.2</ecNumber>
    </submittedName>
</protein>
<feature type="domain" description="Aromatic amino acid beta-eliminating lyase/threonine aldolase" evidence="7">
    <location>
        <begin position="48"/>
        <end position="424"/>
    </location>
</feature>
<dbReference type="EC" id="4.1.99.2" evidence="8"/>
<dbReference type="OrthoDB" id="9764079at2"/>
<dbReference type="InterPro" id="IPR011166">
    <property type="entry name" value="Beta-eliminating_lyase"/>
</dbReference>
<dbReference type="Gene3D" id="3.40.640.10">
    <property type="entry name" value="Type I PLP-dependent aspartate aminotransferase-like (Major domain)"/>
    <property type="match status" value="1"/>
</dbReference>
<dbReference type="eggNOG" id="COG3033">
    <property type="taxonomic scope" value="Bacteria"/>
</dbReference>
<dbReference type="PIRSF" id="PIRSF001386">
    <property type="entry name" value="Trpase"/>
    <property type="match status" value="1"/>
</dbReference>
<dbReference type="AlphaFoldDB" id="K2N0F4"/>